<dbReference type="CDD" id="cd05286">
    <property type="entry name" value="QOR2"/>
    <property type="match status" value="1"/>
</dbReference>
<dbReference type="GO" id="GO:0003960">
    <property type="term" value="F:quinone reductase (NADPH) activity"/>
    <property type="evidence" value="ECO:0007669"/>
    <property type="project" value="InterPro"/>
</dbReference>
<evidence type="ECO:0000256" key="4">
    <source>
        <dbReference type="ARBA" id="ARBA00070796"/>
    </source>
</evidence>
<evidence type="ECO:0000313" key="7">
    <source>
        <dbReference type="Proteomes" id="UP001309876"/>
    </source>
</evidence>
<dbReference type="SMART" id="SM00829">
    <property type="entry name" value="PKS_ER"/>
    <property type="match status" value="1"/>
</dbReference>
<evidence type="ECO:0000256" key="1">
    <source>
        <dbReference type="ARBA" id="ARBA00022857"/>
    </source>
</evidence>
<reference evidence="6 7" key="1">
    <citation type="submission" date="2023-08" db="EMBL/GenBank/DDBJ databases">
        <title>Black Yeasts Isolated from many extreme environments.</title>
        <authorList>
            <person name="Coleine C."/>
            <person name="Stajich J.E."/>
            <person name="Selbmann L."/>
        </authorList>
    </citation>
    <scope>NUCLEOTIDE SEQUENCE [LARGE SCALE GENOMIC DNA]</scope>
    <source>
        <strain evidence="6 7">CCFEE 5910</strain>
    </source>
</reference>
<sequence>MSSVPSTMKAVVCDKTGGPEVLRYTEDHPVPKLGDSDVLIKNKYGGINYIDTYFRTGLYPAPSWPLCLGQEGVGIVAALGGSNTFGLKEGDEVVWMKMGLTALSLVKEAYEVKKGDTILMHAAAGGVGLLMGQFLKDLGAVAIGTASTKEKCDLAKEHGYTHVINYKENPDWVAEVKKIAPDGVDCVFDAVGKTTWEGSLEAVKRKGSVIYFGNASGPVPPLNIALLAKKNTKIMRATVNQYIVTREELEFYTKLLFSYLKDGKLKVNIHKIYDLRDVQQAHKDLEGRLTTGKLLLKTS</sequence>
<keyword evidence="2 6" id="KW-0560">Oxidoreductase</keyword>
<evidence type="ECO:0000259" key="5">
    <source>
        <dbReference type="SMART" id="SM00829"/>
    </source>
</evidence>
<dbReference type="GO" id="GO:0008270">
    <property type="term" value="F:zinc ion binding"/>
    <property type="evidence" value="ECO:0007669"/>
    <property type="project" value="InterPro"/>
</dbReference>
<dbReference type="Proteomes" id="UP001309876">
    <property type="component" value="Unassembled WGS sequence"/>
</dbReference>
<evidence type="ECO:0000256" key="2">
    <source>
        <dbReference type="ARBA" id="ARBA00023002"/>
    </source>
</evidence>
<dbReference type="InterPro" id="IPR047618">
    <property type="entry name" value="QOR-like"/>
</dbReference>
<dbReference type="GO" id="GO:0005829">
    <property type="term" value="C:cytosol"/>
    <property type="evidence" value="ECO:0007669"/>
    <property type="project" value="TreeGrafter"/>
</dbReference>
<evidence type="ECO:0000256" key="3">
    <source>
        <dbReference type="ARBA" id="ARBA00043088"/>
    </source>
</evidence>
<dbReference type="InterPro" id="IPR002364">
    <property type="entry name" value="Quin_OxRdtase/zeta-crystal_CS"/>
</dbReference>
<dbReference type="InterPro" id="IPR036291">
    <property type="entry name" value="NAD(P)-bd_dom_sf"/>
</dbReference>
<organism evidence="6 7">
    <name type="scientific">Lithohypha guttulata</name>
    <dbReference type="NCBI Taxonomy" id="1690604"/>
    <lineage>
        <taxon>Eukaryota</taxon>
        <taxon>Fungi</taxon>
        <taxon>Dikarya</taxon>
        <taxon>Ascomycota</taxon>
        <taxon>Pezizomycotina</taxon>
        <taxon>Eurotiomycetes</taxon>
        <taxon>Chaetothyriomycetidae</taxon>
        <taxon>Chaetothyriales</taxon>
        <taxon>Trichomeriaceae</taxon>
        <taxon>Lithohypha</taxon>
    </lineage>
</organism>
<dbReference type="PROSITE" id="PS01162">
    <property type="entry name" value="QOR_ZETA_CRYSTAL"/>
    <property type="match status" value="1"/>
</dbReference>
<dbReference type="AlphaFoldDB" id="A0AAN7T0B9"/>
<feature type="domain" description="Enoyl reductase (ER)" evidence="5">
    <location>
        <begin position="17"/>
        <end position="296"/>
    </location>
</feature>
<dbReference type="InterPro" id="IPR013149">
    <property type="entry name" value="ADH-like_C"/>
</dbReference>
<dbReference type="Pfam" id="PF00107">
    <property type="entry name" value="ADH_zinc_N"/>
    <property type="match status" value="1"/>
</dbReference>
<keyword evidence="7" id="KW-1185">Reference proteome</keyword>
<dbReference type="EMBL" id="JAVRRJ010000004">
    <property type="protein sequence ID" value="KAK5085563.1"/>
    <property type="molecule type" value="Genomic_DNA"/>
</dbReference>
<protein>
    <recommendedName>
        <fullName evidence="4">Probable quinone oxidoreductase</fullName>
    </recommendedName>
    <alternativeName>
        <fullName evidence="3">NADPH:quinone reductase</fullName>
    </alternativeName>
</protein>
<accession>A0AAN7T0B9</accession>
<comment type="caution">
    <text evidence="6">The sequence shown here is derived from an EMBL/GenBank/DDBJ whole genome shotgun (WGS) entry which is preliminary data.</text>
</comment>
<gene>
    <name evidence="6" type="primary">ZTA1</name>
    <name evidence="6" type="ORF">LTR05_004849</name>
</gene>
<dbReference type="Gene3D" id="3.40.50.720">
    <property type="entry name" value="NAD(P)-binding Rossmann-like Domain"/>
    <property type="match status" value="1"/>
</dbReference>
<dbReference type="PANTHER" id="PTHR48106">
    <property type="entry name" value="QUINONE OXIDOREDUCTASE PIG3-RELATED"/>
    <property type="match status" value="1"/>
</dbReference>
<name>A0AAN7T0B9_9EURO</name>
<dbReference type="SUPFAM" id="SSF51735">
    <property type="entry name" value="NAD(P)-binding Rossmann-fold domains"/>
    <property type="match status" value="1"/>
</dbReference>
<dbReference type="Gene3D" id="3.90.180.10">
    <property type="entry name" value="Medium-chain alcohol dehydrogenases, catalytic domain"/>
    <property type="match status" value="2"/>
</dbReference>
<dbReference type="GO" id="GO:0035925">
    <property type="term" value="F:mRNA 3'-UTR AU-rich region binding"/>
    <property type="evidence" value="ECO:0007669"/>
    <property type="project" value="TreeGrafter"/>
</dbReference>
<proteinExistence type="predicted"/>
<dbReference type="GO" id="GO:0070402">
    <property type="term" value="F:NADPH binding"/>
    <property type="evidence" value="ECO:0007669"/>
    <property type="project" value="TreeGrafter"/>
</dbReference>
<dbReference type="InterPro" id="IPR011032">
    <property type="entry name" value="GroES-like_sf"/>
</dbReference>
<dbReference type="PANTHER" id="PTHR48106:SF13">
    <property type="entry name" value="QUINONE OXIDOREDUCTASE-RELATED"/>
    <property type="match status" value="1"/>
</dbReference>
<keyword evidence="1" id="KW-0521">NADP</keyword>
<dbReference type="SUPFAM" id="SSF50129">
    <property type="entry name" value="GroES-like"/>
    <property type="match status" value="1"/>
</dbReference>
<dbReference type="InterPro" id="IPR020843">
    <property type="entry name" value="ER"/>
</dbReference>
<evidence type="ECO:0000313" key="6">
    <source>
        <dbReference type="EMBL" id="KAK5085563.1"/>
    </source>
</evidence>
<dbReference type="FunFam" id="3.40.50.720:FF:000053">
    <property type="entry name" value="Quinone oxidoreductase 1"/>
    <property type="match status" value="1"/>
</dbReference>